<accession>A0A4V3RK92</accession>
<dbReference type="EMBL" id="SRYR01000023">
    <property type="protein sequence ID" value="TGY38960.1"/>
    <property type="molecule type" value="Genomic_DNA"/>
</dbReference>
<dbReference type="Proteomes" id="UP000306888">
    <property type="component" value="Unassembled WGS sequence"/>
</dbReference>
<dbReference type="RefSeq" id="WP_136008331.1">
    <property type="nucleotide sequence ID" value="NZ_SRYR01000023.1"/>
</dbReference>
<proteinExistence type="predicted"/>
<keyword evidence="2" id="KW-1185">Reference proteome</keyword>
<dbReference type="OrthoDB" id="2236973at2"/>
<reference evidence="1 2" key="1">
    <citation type="submission" date="2019-04" db="EMBL/GenBank/DDBJ databases">
        <title>Microbes associate with the intestines of laboratory mice.</title>
        <authorList>
            <person name="Navarre W."/>
            <person name="Wong E."/>
            <person name="Huang K."/>
            <person name="Tropini C."/>
            <person name="Ng K."/>
            <person name="Yu B."/>
        </authorList>
    </citation>
    <scope>NUCLEOTIDE SEQUENCE [LARGE SCALE GENOMIC DNA]</scope>
    <source>
        <strain evidence="1 2">NM50_B9-20</strain>
    </source>
</reference>
<evidence type="ECO:0000313" key="2">
    <source>
        <dbReference type="Proteomes" id="UP000306888"/>
    </source>
</evidence>
<comment type="caution">
    <text evidence="1">The sequence shown here is derived from an EMBL/GenBank/DDBJ whole genome shotgun (WGS) entry which is preliminary data.</text>
</comment>
<name>A0A4V3RK92_9CLOT</name>
<sequence length="145" mass="16755">MANNNYWLIRQKQNEKYSYQSSKSNKQRTYDNNVTKLNRLYKAKSTLVSQKSSANDRYKSVKSYVESSDYSYNWKGNKANKTKNNISGNIVSSYSAYVKLIDNHLDALCDEITRIENQNKQLRGDILYLGSLINSLANEIGKLFN</sequence>
<organism evidence="1 2">
    <name type="scientific">Clostridium sartagoforme</name>
    <dbReference type="NCBI Taxonomy" id="84031"/>
    <lineage>
        <taxon>Bacteria</taxon>
        <taxon>Bacillati</taxon>
        <taxon>Bacillota</taxon>
        <taxon>Clostridia</taxon>
        <taxon>Eubacteriales</taxon>
        <taxon>Clostridiaceae</taxon>
        <taxon>Clostridium</taxon>
    </lineage>
</organism>
<dbReference type="AlphaFoldDB" id="A0A4V3RK92"/>
<evidence type="ECO:0000313" key="1">
    <source>
        <dbReference type="EMBL" id="TGY38960.1"/>
    </source>
</evidence>
<protein>
    <submittedName>
        <fullName evidence="1">DUF5082 domain-containing protein</fullName>
    </submittedName>
</protein>
<gene>
    <name evidence="1" type="ORF">E5347_16555</name>
</gene>
<dbReference type="Pfam" id="PF16888">
    <property type="entry name" value="YwqH-like"/>
    <property type="match status" value="1"/>
</dbReference>
<dbReference type="InterPro" id="IPR031681">
    <property type="entry name" value="YwqH-like"/>
</dbReference>